<feature type="chain" id="PRO_5002509563" description="Tryptophan 2-monooxygenase" evidence="7">
    <location>
        <begin position="24"/>
        <end position="467"/>
    </location>
</feature>
<accession>A0A0F6SHU5</accession>
<dbReference type="PRINTS" id="PR00419">
    <property type="entry name" value="ADXRDTASE"/>
</dbReference>
<gene>
    <name evidence="9" type="ORF">DB32_008203</name>
</gene>
<dbReference type="PROSITE" id="PS51257">
    <property type="entry name" value="PROKAR_LIPOPROTEIN"/>
    <property type="match status" value="1"/>
</dbReference>
<sequence>MFQSVFRLTCILLLGVGVASCVAAPEEEDALDTNAEELVWPRRSLRIAVVGAGPSGLTAAQTLRDLGYRNVTVFEREDRVGGKVHSLRAGGRVTELGAVFASPDYHHVLGLADRYGIPYEEYQTDRGILDQDVVHSAESFLASRYSQLELIGALVAYAGVQARFAQLNLSGFAYLPDELDLPFDEFAARNGITPIAELVRSVMVGFGYSYYEDAPAMYFLKLIPWLVKLGGERGLQQAPYYTFPTGYQSIWEAVASELDVRLNSEVTSITRRSSRRGAPIEITINGTRRYEFDEVIVSVALNRVGDFMPLTDEEDELFSQVESERYFFSAFTAQDLPRESVLFFHDHAFPDTIDHVNVWASRDQSPLMVAYQIADWSSSYADITATLAADVASRGGRFGALQLRQEWDYFPHVSTEALRGGFYERVESLQGENHTYYVGSTLSFETVEHSARYARDLVIRHFPPAFL</sequence>
<evidence type="ECO:0000256" key="7">
    <source>
        <dbReference type="SAM" id="SignalP"/>
    </source>
</evidence>
<protein>
    <recommendedName>
        <fullName evidence="4">Tryptophan 2-monooxygenase</fullName>
        <ecNumber evidence="3">1.13.12.3</ecNumber>
    </recommendedName>
</protein>
<dbReference type="Pfam" id="PF01593">
    <property type="entry name" value="Amino_oxidase"/>
    <property type="match status" value="1"/>
</dbReference>
<dbReference type="RefSeq" id="WP_053237960.1">
    <property type="nucleotide sequence ID" value="NZ_CP011125.1"/>
</dbReference>
<evidence type="ECO:0000313" key="10">
    <source>
        <dbReference type="Proteomes" id="UP000034883"/>
    </source>
</evidence>
<comment type="catalytic activity">
    <reaction evidence="6">
        <text>L-tryptophan + O2 = indole-3-acetamide + CO2 + H2O</text>
        <dbReference type="Rhea" id="RHEA:16165"/>
        <dbReference type="ChEBI" id="CHEBI:15377"/>
        <dbReference type="ChEBI" id="CHEBI:15379"/>
        <dbReference type="ChEBI" id="CHEBI:16031"/>
        <dbReference type="ChEBI" id="CHEBI:16526"/>
        <dbReference type="ChEBI" id="CHEBI:57912"/>
        <dbReference type="EC" id="1.13.12.3"/>
    </reaction>
</comment>
<dbReference type="GO" id="GO:0009851">
    <property type="term" value="P:auxin biosynthetic process"/>
    <property type="evidence" value="ECO:0007669"/>
    <property type="project" value="UniProtKB-KW"/>
</dbReference>
<dbReference type="Gene3D" id="1.10.405.20">
    <property type="match status" value="1"/>
</dbReference>
<dbReference type="STRING" id="927083.DB32_008203"/>
<evidence type="ECO:0000259" key="8">
    <source>
        <dbReference type="Pfam" id="PF01593"/>
    </source>
</evidence>
<reference evidence="9 10" key="1">
    <citation type="submission" date="2015-03" db="EMBL/GenBank/DDBJ databases">
        <title>Genome assembly of Sandaracinus amylolyticus DSM 53668.</title>
        <authorList>
            <person name="Sharma G."/>
            <person name="Subramanian S."/>
        </authorList>
    </citation>
    <scope>NUCLEOTIDE SEQUENCE [LARGE SCALE GENOMIC DNA]</scope>
    <source>
        <strain evidence="9 10">DSM 53668</strain>
    </source>
</reference>
<dbReference type="PANTHER" id="PTHR10742">
    <property type="entry name" value="FLAVIN MONOAMINE OXIDASE"/>
    <property type="match status" value="1"/>
</dbReference>
<dbReference type="PANTHER" id="PTHR10742:SF410">
    <property type="entry name" value="LYSINE-SPECIFIC HISTONE DEMETHYLASE 2"/>
    <property type="match status" value="1"/>
</dbReference>
<dbReference type="Gene3D" id="3.50.50.60">
    <property type="entry name" value="FAD/NAD(P)-binding domain"/>
    <property type="match status" value="1"/>
</dbReference>
<dbReference type="EMBL" id="CP011125">
    <property type="protein sequence ID" value="AKF11054.1"/>
    <property type="molecule type" value="Genomic_DNA"/>
</dbReference>
<dbReference type="AlphaFoldDB" id="A0A0F6SHU5"/>
<keyword evidence="5" id="KW-0073">Auxin biosynthesis</keyword>
<dbReference type="GO" id="GO:0050361">
    <property type="term" value="F:tryptophan 2-monooxygenase activity"/>
    <property type="evidence" value="ECO:0007669"/>
    <property type="project" value="UniProtKB-EC"/>
</dbReference>
<comment type="similarity">
    <text evidence="2">Belongs to the tryptophan 2-monooxygenase family.</text>
</comment>
<feature type="domain" description="Amine oxidase" evidence="8">
    <location>
        <begin position="55"/>
        <end position="305"/>
    </location>
</feature>
<dbReference type="InterPro" id="IPR050281">
    <property type="entry name" value="Flavin_monoamine_oxidase"/>
</dbReference>
<proteinExistence type="inferred from homology"/>
<dbReference type="Proteomes" id="UP000034883">
    <property type="component" value="Chromosome"/>
</dbReference>
<evidence type="ECO:0000256" key="2">
    <source>
        <dbReference type="ARBA" id="ARBA00005833"/>
    </source>
</evidence>
<keyword evidence="7" id="KW-0732">Signal</keyword>
<evidence type="ECO:0000256" key="3">
    <source>
        <dbReference type="ARBA" id="ARBA00012535"/>
    </source>
</evidence>
<evidence type="ECO:0000256" key="5">
    <source>
        <dbReference type="ARBA" id="ARBA00023070"/>
    </source>
</evidence>
<dbReference type="EC" id="1.13.12.3" evidence="3"/>
<dbReference type="InterPro" id="IPR036188">
    <property type="entry name" value="FAD/NAD-bd_sf"/>
</dbReference>
<name>A0A0F6SHU5_9BACT</name>
<dbReference type="KEGG" id="samy:DB32_008203"/>
<dbReference type="Gene3D" id="3.30.70.1990">
    <property type="match status" value="1"/>
</dbReference>
<evidence type="ECO:0000313" key="9">
    <source>
        <dbReference type="EMBL" id="AKF11054.1"/>
    </source>
</evidence>
<keyword evidence="10" id="KW-1185">Reference proteome</keyword>
<organism evidence="9 10">
    <name type="scientific">Sandaracinus amylolyticus</name>
    <dbReference type="NCBI Taxonomy" id="927083"/>
    <lineage>
        <taxon>Bacteria</taxon>
        <taxon>Pseudomonadati</taxon>
        <taxon>Myxococcota</taxon>
        <taxon>Polyangia</taxon>
        <taxon>Polyangiales</taxon>
        <taxon>Sandaracinaceae</taxon>
        <taxon>Sandaracinus</taxon>
    </lineage>
</organism>
<dbReference type="SUPFAM" id="SSF51905">
    <property type="entry name" value="FAD/NAD(P)-binding domain"/>
    <property type="match status" value="1"/>
</dbReference>
<evidence type="ECO:0000256" key="6">
    <source>
        <dbReference type="ARBA" id="ARBA00047321"/>
    </source>
</evidence>
<dbReference type="InterPro" id="IPR002937">
    <property type="entry name" value="Amino_oxidase"/>
</dbReference>
<evidence type="ECO:0000256" key="1">
    <source>
        <dbReference type="ARBA" id="ARBA00004814"/>
    </source>
</evidence>
<evidence type="ECO:0000256" key="4">
    <source>
        <dbReference type="ARBA" id="ARBA00017871"/>
    </source>
</evidence>
<feature type="signal peptide" evidence="7">
    <location>
        <begin position="1"/>
        <end position="23"/>
    </location>
</feature>
<comment type="pathway">
    <text evidence="1">Plant hormone metabolism; auxin biosynthesis.</text>
</comment>